<reference evidence="4" key="2">
    <citation type="journal article" date="2023" name="Microbiol Resour">
        <title>Decontamination and Annotation of the Draft Genome Sequence of the Oomycete Lagenidium giganteum ARSEF 373.</title>
        <authorList>
            <person name="Morgan W.R."/>
            <person name="Tartar A."/>
        </authorList>
    </citation>
    <scope>NUCLEOTIDE SEQUENCE</scope>
    <source>
        <strain evidence="4">ARSEF 373</strain>
    </source>
</reference>
<proteinExistence type="predicted"/>
<dbReference type="GO" id="GO:0005739">
    <property type="term" value="C:mitochondrion"/>
    <property type="evidence" value="ECO:0007669"/>
    <property type="project" value="TreeGrafter"/>
</dbReference>
<gene>
    <name evidence="4" type="ORF">N0F65_002669</name>
</gene>
<keyword evidence="5" id="KW-1185">Reference proteome</keyword>
<dbReference type="PANTHER" id="PTHR31596:SF1">
    <property type="entry name" value="T-CELL ACTIVATION INHIBITOR, MITOCHONDRIAL"/>
    <property type="match status" value="1"/>
</dbReference>
<evidence type="ECO:0000313" key="4">
    <source>
        <dbReference type="EMBL" id="DBA01059.1"/>
    </source>
</evidence>
<dbReference type="InterPro" id="IPR028031">
    <property type="entry name" value="DUF4460"/>
</dbReference>
<evidence type="ECO:0000256" key="1">
    <source>
        <dbReference type="SAM" id="MobiDB-lite"/>
    </source>
</evidence>
<sequence>MTRRSSVVRQFLLRVHPDHFRTMPRVHDENLQSMQLLNHFIDEHASSSATNAWHRLGAGANGGKQVRPRSSSSPSDDDLVHFNLFTRSGKDVQRFALTLSTATLERNMRSILTQCGVVLPKDASAASTESSGSAHGSAKPSTARASSASSSSTSRRRTRPQTDRKQDTWTPPEYDFPFGSMDDMHRHFRQQESASRRKRVRLRTLDDLLAFMEKPETQEQQQQLARAWASIQSVKNTLKREFGIHEVRCTCGWASLHLNATIIMLLRTIRQYARAHAGGILTPEKFLMGATIDISSRASSIDFWDEYVVHFNPADVPLQWVEMLEQIDSRMVGYMRGAQQSLAALQRDATAALADVQIVRGHTCSSSAYRSFLQTMTADPTIRAASGNGEGTLVGQVTIRVEKDGHNWKVLENSDVQVRDHLQSQTSGVPAGASASAVRQFVHQQDEHIRSRRQEHEADTQRFELIARACVDVFGFRSLTISEGLRLADAVAAGEALLKHATTSPGRAAIIRQSTQGHSICVGRSFGLGQDGCFTIPHDWDS</sequence>
<dbReference type="Pfam" id="PF14688">
    <property type="entry name" value="DUF4461"/>
    <property type="match status" value="1"/>
</dbReference>
<dbReference type="PANTHER" id="PTHR31596">
    <property type="entry name" value="T-CELL ACTIVATION INHIBITOR, MITOCHONDRIAL"/>
    <property type="match status" value="1"/>
</dbReference>
<feature type="domain" description="DUF4460" evidence="2">
    <location>
        <begin position="5"/>
        <end position="49"/>
    </location>
</feature>
<reference evidence="4" key="1">
    <citation type="submission" date="2022-11" db="EMBL/GenBank/DDBJ databases">
        <authorList>
            <person name="Morgan W.R."/>
            <person name="Tartar A."/>
        </authorList>
    </citation>
    <scope>NUCLEOTIDE SEQUENCE</scope>
    <source>
        <strain evidence="4">ARSEF 373</strain>
    </source>
</reference>
<feature type="region of interest" description="Disordered" evidence="1">
    <location>
        <begin position="126"/>
        <end position="181"/>
    </location>
</feature>
<dbReference type="InterPro" id="IPR027989">
    <property type="entry name" value="DUF4461"/>
</dbReference>
<comment type="caution">
    <text evidence="4">The sequence shown here is derived from an EMBL/GenBank/DDBJ whole genome shotgun (WGS) entry which is preliminary data.</text>
</comment>
<dbReference type="Proteomes" id="UP001146120">
    <property type="component" value="Unassembled WGS sequence"/>
</dbReference>
<dbReference type="InterPro" id="IPR027986">
    <property type="entry name" value="TCAIM"/>
</dbReference>
<feature type="region of interest" description="Disordered" evidence="1">
    <location>
        <begin position="54"/>
        <end position="77"/>
    </location>
</feature>
<evidence type="ECO:0008006" key="6">
    <source>
        <dbReference type="Google" id="ProtNLM"/>
    </source>
</evidence>
<accession>A0AAV2Z4R6</accession>
<evidence type="ECO:0000313" key="5">
    <source>
        <dbReference type="Proteomes" id="UP001146120"/>
    </source>
</evidence>
<feature type="domain" description="DUF4461" evidence="3">
    <location>
        <begin position="208"/>
        <end position="540"/>
    </location>
</feature>
<dbReference type="Pfam" id="PF14687">
    <property type="entry name" value="DUF4460"/>
    <property type="match status" value="1"/>
</dbReference>
<evidence type="ECO:0000259" key="2">
    <source>
        <dbReference type="Pfam" id="PF14687"/>
    </source>
</evidence>
<feature type="compositionally biased region" description="Low complexity" evidence="1">
    <location>
        <begin position="126"/>
        <end position="153"/>
    </location>
</feature>
<organism evidence="4 5">
    <name type="scientific">Lagenidium giganteum</name>
    <dbReference type="NCBI Taxonomy" id="4803"/>
    <lineage>
        <taxon>Eukaryota</taxon>
        <taxon>Sar</taxon>
        <taxon>Stramenopiles</taxon>
        <taxon>Oomycota</taxon>
        <taxon>Peronosporomycetes</taxon>
        <taxon>Pythiales</taxon>
        <taxon>Pythiaceae</taxon>
    </lineage>
</organism>
<dbReference type="EMBL" id="DAKRPA010000054">
    <property type="protein sequence ID" value="DBA01059.1"/>
    <property type="molecule type" value="Genomic_DNA"/>
</dbReference>
<evidence type="ECO:0000259" key="3">
    <source>
        <dbReference type="Pfam" id="PF14688"/>
    </source>
</evidence>
<protein>
    <recommendedName>
        <fullName evidence="6">DUF4460 domain-containing protein</fullName>
    </recommendedName>
</protein>
<dbReference type="AlphaFoldDB" id="A0AAV2Z4R6"/>
<name>A0AAV2Z4R6_9STRA</name>